<organism evidence="1">
    <name type="scientific">mine drainage metagenome</name>
    <dbReference type="NCBI Taxonomy" id="410659"/>
    <lineage>
        <taxon>unclassified sequences</taxon>
        <taxon>metagenomes</taxon>
        <taxon>ecological metagenomes</taxon>
    </lineage>
</organism>
<dbReference type="SUPFAM" id="SSF82199">
    <property type="entry name" value="SET domain"/>
    <property type="match status" value="1"/>
</dbReference>
<dbReference type="InterPro" id="IPR046341">
    <property type="entry name" value="SET_dom_sf"/>
</dbReference>
<proteinExistence type="predicted"/>
<accession>T1C3B4</accession>
<gene>
    <name evidence="1" type="ORF">B1A_03347</name>
</gene>
<dbReference type="EMBL" id="AUZX01002461">
    <property type="protein sequence ID" value="EQD76492.1"/>
    <property type="molecule type" value="Genomic_DNA"/>
</dbReference>
<reference evidence="1" key="2">
    <citation type="journal article" date="2014" name="ISME J.">
        <title>Microbial stratification in low pH oxic and suboxic macroscopic growths along an acid mine drainage.</title>
        <authorList>
            <person name="Mendez-Garcia C."/>
            <person name="Mesa V."/>
            <person name="Sprenger R.R."/>
            <person name="Richter M."/>
            <person name="Diez M.S."/>
            <person name="Solano J."/>
            <person name="Bargiela R."/>
            <person name="Golyshina O.V."/>
            <person name="Manteca A."/>
            <person name="Ramos J.L."/>
            <person name="Gallego J.R."/>
            <person name="Llorente I."/>
            <person name="Martins Dos Santos V.A."/>
            <person name="Jensen O.N."/>
            <person name="Pelaez A.I."/>
            <person name="Sanchez J."/>
            <person name="Ferrer M."/>
        </authorList>
    </citation>
    <scope>NUCLEOTIDE SEQUENCE</scope>
</reference>
<dbReference type="AlphaFoldDB" id="T1C3B4"/>
<sequence length="47" mass="5212">MPARFQVRRSAIHGNGVFARRALAGGSRVLEYKGRLITHAEANALYE</sequence>
<evidence type="ECO:0000313" key="1">
    <source>
        <dbReference type="EMBL" id="EQD76492.1"/>
    </source>
</evidence>
<reference evidence="1" key="1">
    <citation type="submission" date="2013-08" db="EMBL/GenBank/DDBJ databases">
        <authorList>
            <person name="Mendez C."/>
            <person name="Richter M."/>
            <person name="Ferrer M."/>
            <person name="Sanchez J."/>
        </authorList>
    </citation>
    <scope>NUCLEOTIDE SEQUENCE</scope>
</reference>
<protein>
    <submittedName>
        <fullName evidence="1">Nuclear protein SET</fullName>
    </submittedName>
</protein>
<feature type="non-terminal residue" evidence="1">
    <location>
        <position position="47"/>
    </location>
</feature>
<name>T1C3B4_9ZZZZ</name>
<comment type="caution">
    <text evidence="1">The sequence shown here is derived from an EMBL/GenBank/DDBJ whole genome shotgun (WGS) entry which is preliminary data.</text>
</comment>
<dbReference type="Gene3D" id="2.170.270.10">
    <property type="entry name" value="SET domain"/>
    <property type="match status" value="1"/>
</dbReference>